<comment type="caution">
    <text evidence="1">The sequence shown here is derived from an EMBL/GenBank/DDBJ whole genome shotgun (WGS) entry which is preliminary data.</text>
</comment>
<dbReference type="Proteomes" id="UP000886523">
    <property type="component" value="Unassembled WGS sequence"/>
</dbReference>
<proteinExistence type="predicted"/>
<sequence length="145" mass="16917">MDDGVLKYFKRILCEEYLDQIHEEQIQSAEEHKKFQQKAKMKADLAKINQCEYAAERKRAKCEQEWEIEIDHGIWSPGGTKKKQKINVDDDDIPNAPNILIPETSHPKRAFREALWQPGVKNAAGRCWRDKSLLRANPIRGRSFN</sequence>
<name>A0A9P6DQK4_9AGAM</name>
<keyword evidence="2" id="KW-1185">Reference proteome</keyword>
<protein>
    <submittedName>
        <fullName evidence="1">Uncharacterized protein</fullName>
    </submittedName>
</protein>
<evidence type="ECO:0000313" key="1">
    <source>
        <dbReference type="EMBL" id="KAF9507473.1"/>
    </source>
</evidence>
<accession>A0A9P6DQK4</accession>
<gene>
    <name evidence="1" type="ORF">BS47DRAFT_1398604</name>
</gene>
<reference evidence="1" key="1">
    <citation type="journal article" date="2020" name="Nat. Commun.">
        <title>Large-scale genome sequencing of mycorrhizal fungi provides insights into the early evolution of symbiotic traits.</title>
        <authorList>
            <person name="Miyauchi S."/>
            <person name="Kiss E."/>
            <person name="Kuo A."/>
            <person name="Drula E."/>
            <person name="Kohler A."/>
            <person name="Sanchez-Garcia M."/>
            <person name="Morin E."/>
            <person name="Andreopoulos B."/>
            <person name="Barry K.W."/>
            <person name="Bonito G."/>
            <person name="Buee M."/>
            <person name="Carver A."/>
            <person name="Chen C."/>
            <person name="Cichocki N."/>
            <person name="Clum A."/>
            <person name="Culley D."/>
            <person name="Crous P.W."/>
            <person name="Fauchery L."/>
            <person name="Girlanda M."/>
            <person name="Hayes R.D."/>
            <person name="Keri Z."/>
            <person name="LaButti K."/>
            <person name="Lipzen A."/>
            <person name="Lombard V."/>
            <person name="Magnuson J."/>
            <person name="Maillard F."/>
            <person name="Murat C."/>
            <person name="Nolan M."/>
            <person name="Ohm R.A."/>
            <person name="Pangilinan J."/>
            <person name="Pereira M.F."/>
            <person name="Perotto S."/>
            <person name="Peter M."/>
            <person name="Pfister S."/>
            <person name="Riley R."/>
            <person name="Sitrit Y."/>
            <person name="Stielow J.B."/>
            <person name="Szollosi G."/>
            <person name="Zifcakova L."/>
            <person name="Stursova M."/>
            <person name="Spatafora J.W."/>
            <person name="Tedersoo L."/>
            <person name="Vaario L.M."/>
            <person name="Yamada A."/>
            <person name="Yan M."/>
            <person name="Wang P."/>
            <person name="Xu J."/>
            <person name="Bruns T."/>
            <person name="Baldrian P."/>
            <person name="Vilgalys R."/>
            <person name="Dunand C."/>
            <person name="Henrissat B."/>
            <person name="Grigoriev I.V."/>
            <person name="Hibbett D."/>
            <person name="Nagy L.G."/>
            <person name="Martin F.M."/>
        </authorList>
    </citation>
    <scope>NUCLEOTIDE SEQUENCE</scope>
    <source>
        <strain evidence="1">UP504</strain>
    </source>
</reference>
<dbReference type="EMBL" id="MU129080">
    <property type="protein sequence ID" value="KAF9507473.1"/>
    <property type="molecule type" value="Genomic_DNA"/>
</dbReference>
<organism evidence="1 2">
    <name type="scientific">Hydnum rufescens UP504</name>
    <dbReference type="NCBI Taxonomy" id="1448309"/>
    <lineage>
        <taxon>Eukaryota</taxon>
        <taxon>Fungi</taxon>
        <taxon>Dikarya</taxon>
        <taxon>Basidiomycota</taxon>
        <taxon>Agaricomycotina</taxon>
        <taxon>Agaricomycetes</taxon>
        <taxon>Cantharellales</taxon>
        <taxon>Hydnaceae</taxon>
        <taxon>Hydnum</taxon>
    </lineage>
</organism>
<dbReference type="AlphaFoldDB" id="A0A9P6DQK4"/>
<evidence type="ECO:0000313" key="2">
    <source>
        <dbReference type="Proteomes" id="UP000886523"/>
    </source>
</evidence>